<organism evidence="3 4">
    <name type="scientific">Paramarasmius palmivorus</name>
    <dbReference type="NCBI Taxonomy" id="297713"/>
    <lineage>
        <taxon>Eukaryota</taxon>
        <taxon>Fungi</taxon>
        <taxon>Dikarya</taxon>
        <taxon>Basidiomycota</taxon>
        <taxon>Agaricomycotina</taxon>
        <taxon>Agaricomycetes</taxon>
        <taxon>Agaricomycetidae</taxon>
        <taxon>Agaricales</taxon>
        <taxon>Marasmiineae</taxon>
        <taxon>Marasmiaceae</taxon>
        <taxon>Paramarasmius</taxon>
    </lineage>
</organism>
<dbReference type="GO" id="GO:0005763">
    <property type="term" value="C:mitochondrial small ribosomal subunit"/>
    <property type="evidence" value="ECO:0007669"/>
    <property type="project" value="TreeGrafter"/>
</dbReference>
<dbReference type="AlphaFoldDB" id="A0AAW0E4K1"/>
<dbReference type="Pfam" id="PF10213">
    <property type="entry name" value="MRP-S28"/>
    <property type="match status" value="1"/>
</dbReference>
<dbReference type="PANTHER" id="PTHR13490:SF0">
    <property type="entry name" value="SMALL RIBOSOMAL SUBUNIT PROTEIN MS35"/>
    <property type="match status" value="1"/>
</dbReference>
<keyword evidence="4" id="KW-1185">Reference proteome</keyword>
<keyword evidence="3" id="KW-0689">Ribosomal protein</keyword>
<comment type="caution">
    <text evidence="3">The sequence shown here is derived from an EMBL/GenBank/DDBJ whole genome shotgun (WGS) entry which is preliminary data.</text>
</comment>
<keyword evidence="3" id="KW-0687">Ribonucleoprotein</keyword>
<dbReference type="InterPro" id="IPR019349">
    <property type="entry name" value="Ribosomal_mS35_mit"/>
</dbReference>
<feature type="region of interest" description="Disordered" evidence="1">
    <location>
        <begin position="39"/>
        <end position="59"/>
    </location>
</feature>
<sequence>MAFRLASQFTRTCVRSCPRADTGLRSYHPSLPVLAKKPKPTLTRKERREERKAFEDESDTMYDQTVHEVEEELDQTYLDDDTASAGHHMLSEHRQTLHYLRLIEHEMPKLVAYRKPFKPLKTDCLIVRSIQYAGEEHPATAKRVVTVAIDDLPLRNEAAIHKFKLLAGPRWSIRPPADSGVSGLSAWGNGFVKISCEDFPNPEQNLKWISDRLDLLIKEANTLDETFRDIPLDIRHMYSKARKAKKGEHLRGRLLNRPTIRDFPQEWLPEPSTNPS</sequence>
<feature type="domain" description="Small ribosomal subunit protein mS35 mitochondrial conserved" evidence="2">
    <location>
        <begin position="118"/>
        <end position="267"/>
    </location>
</feature>
<dbReference type="PANTHER" id="PTHR13490">
    <property type="entry name" value="MITOCHONDRIAL 28S RIBOSOMAL PROTEIN S28"/>
    <property type="match status" value="1"/>
</dbReference>
<dbReference type="Proteomes" id="UP001383192">
    <property type="component" value="Unassembled WGS sequence"/>
</dbReference>
<evidence type="ECO:0000256" key="1">
    <source>
        <dbReference type="SAM" id="MobiDB-lite"/>
    </source>
</evidence>
<evidence type="ECO:0000313" key="4">
    <source>
        <dbReference type="Proteomes" id="UP001383192"/>
    </source>
</evidence>
<dbReference type="InterPro" id="IPR039848">
    <property type="entry name" value="Ribosomal_mS35_mt"/>
</dbReference>
<dbReference type="EMBL" id="JAYKXP010000004">
    <property type="protein sequence ID" value="KAK7059049.1"/>
    <property type="molecule type" value="Genomic_DNA"/>
</dbReference>
<accession>A0AAW0E4K1</accession>
<protein>
    <submittedName>
        <fullName evidence="3">37S ribosomal protein S24, mitochondrial</fullName>
    </submittedName>
</protein>
<feature type="compositionally biased region" description="Basic and acidic residues" evidence="1">
    <location>
        <begin position="43"/>
        <end position="55"/>
    </location>
</feature>
<reference evidence="3 4" key="1">
    <citation type="submission" date="2024-01" db="EMBL/GenBank/DDBJ databases">
        <title>A draft genome for a cacao thread blight-causing isolate of Paramarasmius palmivorus.</title>
        <authorList>
            <person name="Baruah I.K."/>
            <person name="Bukari Y."/>
            <person name="Amoako-Attah I."/>
            <person name="Meinhardt L.W."/>
            <person name="Bailey B.A."/>
            <person name="Cohen S.P."/>
        </authorList>
    </citation>
    <scope>NUCLEOTIDE SEQUENCE [LARGE SCALE GENOMIC DNA]</scope>
    <source>
        <strain evidence="3 4">GH-12</strain>
    </source>
</reference>
<evidence type="ECO:0000313" key="3">
    <source>
        <dbReference type="EMBL" id="KAK7059049.1"/>
    </source>
</evidence>
<dbReference type="GO" id="GO:0003735">
    <property type="term" value="F:structural constituent of ribosome"/>
    <property type="evidence" value="ECO:0007669"/>
    <property type="project" value="InterPro"/>
</dbReference>
<evidence type="ECO:0000259" key="2">
    <source>
        <dbReference type="Pfam" id="PF10213"/>
    </source>
</evidence>
<name>A0AAW0E4K1_9AGAR</name>
<dbReference type="GO" id="GO:0032543">
    <property type="term" value="P:mitochondrial translation"/>
    <property type="evidence" value="ECO:0007669"/>
    <property type="project" value="InterPro"/>
</dbReference>
<proteinExistence type="predicted"/>
<gene>
    <name evidence="3" type="primary">RSM24</name>
    <name evidence="3" type="ORF">VNI00_001673</name>
</gene>